<dbReference type="GO" id="GO:0005829">
    <property type="term" value="C:cytosol"/>
    <property type="evidence" value="ECO:0007669"/>
    <property type="project" value="TreeGrafter"/>
</dbReference>
<feature type="compositionally biased region" description="Acidic residues" evidence="5">
    <location>
        <begin position="1"/>
        <end position="13"/>
    </location>
</feature>
<sequence length="236" mass="26843">MTDEQQQNQEDDNNPGAGDMKTAFATGQRGRKGALKKKNVFIINDHKFIPRFFKQPTFCSHCKDFIWGFGKQGYQCQICSFVVHKRCHEFVTFKCPGKDKGADSDDTRTRHKFRIQTYGSPTFCDHCGSLLYGIIHQGMRCEACNMNVHKRCTESVPNLCGCDHTERRGRLDLKINCVGNRMTVEILSAKNLIPMDPNGLSDPYIKIKLIPGTDNMKMKTKTIKATLNPVWNETLT</sequence>
<feature type="domain" description="C2" evidence="6">
    <location>
        <begin position="167"/>
        <end position="236"/>
    </location>
</feature>
<evidence type="ECO:0000259" key="7">
    <source>
        <dbReference type="PROSITE" id="PS50081"/>
    </source>
</evidence>
<dbReference type="InterPro" id="IPR035892">
    <property type="entry name" value="C2_domain_sf"/>
</dbReference>
<comment type="catalytic activity">
    <reaction evidence="4">
        <text>L-seryl-[protein] + ATP = O-phospho-L-seryl-[protein] + ADP + H(+)</text>
        <dbReference type="Rhea" id="RHEA:17989"/>
        <dbReference type="Rhea" id="RHEA-COMP:9863"/>
        <dbReference type="Rhea" id="RHEA-COMP:11604"/>
        <dbReference type="ChEBI" id="CHEBI:15378"/>
        <dbReference type="ChEBI" id="CHEBI:29999"/>
        <dbReference type="ChEBI" id="CHEBI:30616"/>
        <dbReference type="ChEBI" id="CHEBI:83421"/>
        <dbReference type="ChEBI" id="CHEBI:456216"/>
        <dbReference type="EC" id="2.7.11.13"/>
    </reaction>
</comment>
<dbReference type="GO" id="GO:0035556">
    <property type="term" value="P:intracellular signal transduction"/>
    <property type="evidence" value="ECO:0007669"/>
    <property type="project" value="TreeGrafter"/>
</dbReference>
<keyword evidence="2" id="KW-0862">Zinc</keyword>
<evidence type="ECO:0000256" key="4">
    <source>
        <dbReference type="ARBA" id="ARBA00047470"/>
    </source>
</evidence>
<dbReference type="SUPFAM" id="SSF49562">
    <property type="entry name" value="C2 domain (Calcium/lipid-binding domain, CaLB)"/>
    <property type="match status" value="1"/>
</dbReference>
<dbReference type="PRINTS" id="PR00008">
    <property type="entry name" value="DAGPEDOMAIN"/>
</dbReference>
<protein>
    <recommendedName>
        <fullName evidence="9">Protein kinase C</fullName>
    </recommendedName>
</protein>
<dbReference type="PROSITE" id="PS00479">
    <property type="entry name" value="ZF_DAG_PE_1"/>
    <property type="match status" value="1"/>
</dbReference>
<keyword evidence="1" id="KW-0479">Metal-binding</keyword>
<dbReference type="GO" id="GO:0004697">
    <property type="term" value="F:diacylglycerol-dependent serine/threonine kinase activity"/>
    <property type="evidence" value="ECO:0007669"/>
    <property type="project" value="UniProtKB-EC"/>
</dbReference>
<evidence type="ECO:0000313" key="8">
    <source>
        <dbReference type="EMBL" id="JAI59723.1"/>
    </source>
</evidence>
<feature type="domain" description="Phorbol-ester/DAG-type" evidence="7">
    <location>
        <begin position="45"/>
        <end position="95"/>
    </location>
</feature>
<dbReference type="SMART" id="SM00109">
    <property type="entry name" value="C1"/>
    <property type="match status" value="2"/>
</dbReference>
<evidence type="ECO:0000256" key="3">
    <source>
        <dbReference type="ARBA" id="ARBA00047272"/>
    </source>
</evidence>
<proteinExistence type="predicted"/>
<evidence type="ECO:0000256" key="2">
    <source>
        <dbReference type="ARBA" id="ARBA00022833"/>
    </source>
</evidence>
<organism evidence="8">
    <name type="scientific">Scylla olivacea</name>
    <name type="common">Orange mud crab</name>
    <name type="synonym">Cancer olivacea</name>
    <dbReference type="NCBI Taxonomy" id="85551"/>
    <lineage>
        <taxon>Eukaryota</taxon>
        <taxon>Metazoa</taxon>
        <taxon>Ecdysozoa</taxon>
        <taxon>Arthropoda</taxon>
        <taxon>Crustacea</taxon>
        <taxon>Multicrustacea</taxon>
        <taxon>Malacostraca</taxon>
        <taxon>Eumalacostraca</taxon>
        <taxon>Eucarida</taxon>
        <taxon>Decapoda</taxon>
        <taxon>Pleocyemata</taxon>
        <taxon>Brachyura</taxon>
        <taxon>Eubrachyura</taxon>
        <taxon>Portunoidea</taxon>
        <taxon>Portunidae</taxon>
        <taxon>Portuninae</taxon>
        <taxon>Scylla</taxon>
    </lineage>
</organism>
<dbReference type="GO" id="GO:0008270">
    <property type="term" value="F:zinc ion binding"/>
    <property type="evidence" value="ECO:0007669"/>
    <property type="project" value="UniProtKB-KW"/>
</dbReference>
<dbReference type="GO" id="GO:0007200">
    <property type="term" value="P:phospholipase C-activating G protein-coupled receptor signaling pathway"/>
    <property type="evidence" value="ECO:0007669"/>
    <property type="project" value="TreeGrafter"/>
</dbReference>
<dbReference type="PRINTS" id="PR00360">
    <property type="entry name" value="C2DOMAIN"/>
</dbReference>
<dbReference type="Pfam" id="PF00130">
    <property type="entry name" value="C1_1"/>
    <property type="match status" value="2"/>
</dbReference>
<evidence type="ECO:0000256" key="1">
    <source>
        <dbReference type="ARBA" id="ARBA00022723"/>
    </source>
</evidence>
<dbReference type="CDD" id="cd20833">
    <property type="entry name" value="C1_cPKC_rpt1"/>
    <property type="match status" value="1"/>
</dbReference>
<name>A0A0P4VV55_SCYOL</name>
<dbReference type="EMBL" id="GDRN01094416">
    <property type="protein sequence ID" value="JAI59723.1"/>
    <property type="molecule type" value="Transcribed_RNA"/>
</dbReference>
<dbReference type="PANTHER" id="PTHR22968">
    <property type="entry name" value="PROTEIN KINASE C, MU"/>
    <property type="match status" value="1"/>
</dbReference>
<dbReference type="PROSITE" id="PS50081">
    <property type="entry name" value="ZF_DAG_PE_2"/>
    <property type="match status" value="2"/>
</dbReference>
<dbReference type="Gene3D" id="3.30.60.20">
    <property type="match status" value="2"/>
</dbReference>
<dbReference type="Gene3D" id="2.60.40.150">
    <property type="entry name" value="C2 domain"/>
    <property type="match status" value="1"/>
</dbReference>
<dbReference type="GO" id="GO:0016020">
    <property type="term" value="C:membrane"/>
    <property type="evidence" value="ECO:0007669"/>
    <property type="project" value="UniProtKB-SubCell"/>
</dbReference>
<dbReference type="FunFam" id="3.30.60.20:FF:000052">
    <property type="entry name" value="Protein kinase C"/>
    <property type="match status" value="1"/>
</dbReference>
<dbReference type="InterPro" id="IPR020454">
    <property type="entry name" value="DAG/PE-bd"/>
</dbReference>
<comment type="catalytic activity">
    <reaction evidence="3">
        <text>L-threonyl-[protein] + ATP = O-phospho-L-threonyl-[protein] + ADP + H(+)</text>
        <dbReference type="Rhea" id="RHEA:46608"/>
        <dbReference type="Rhea" id="RHEA-COMP:11060"/>
        <dbReference type="Rhea" id="RHEA-COMP:11605"/>
        <dbReference type="ChEBI" id="CHEBI:15378"/>
        <dbReference type="ChEBI" id="CHEBI:30013"/>
        <dbReference type="ChEBI" id="CHEBI:30616"/>
        <dbReference type="ChEBI" id="CHEBI:61977"/>
        <dbReference type="ChEBI" id="CHEBI:456216"/>
        <dbReference type="EC" id="2.7.11.13"/>
    </reaction>
</comment>
<feature type="domain" description="Phorbol-ester/DAG-type" evidence="7">
    <location>
        <begin position="110"/>
        <end position="160"/>
    </location>
</feature>
<dbReference type="PANTHER" id="PTHR22968:SF14">
    <property type="entry name" value="PROTEIN KINASE C"/>
    <property type="match status" value="1"/>
</dbReference>
<dbReference type="Pfam" id="PF00168">
    <property type="entry name" value="C2"/>
    <property type="match status" value="1"/>
</dbReference>
<dbReference type="InterPro" id="IPR000008">
    <property type="entry name" value="C2_dom"/>
</dbReference>
<dbReference type="CDD" id="cd20836">
    <property type="entry name" value="C1_cPKC_rpt2"/>
    <property type="match status" value="1"/>
</dbReference>
<dbReference type="PROSITE" id="PS50004">
    <property type="entry name" value="C2"/>
    <property type="match status" value="1"/>
</dbReference>
<evidence type="ECO:0000259" key="6">
    <source>
        <dbReference type="PROSITE" id="PS50004"/>
    </source>
</evidence>
<reference evidence="8" key="1">
    <citation type="submission" date="2015-09" db="EMBL/GenBank/DDBJ databases">
        <title>Scylla olivacea transcriptome.</title>
        <authorList>
            <person name="Ikhwanuddin M."/>
        </authorList>
    </citation>
    <scope>NUCLEOTIDE SEQUENCE</scope>
</reference>
<dbReference type="InterPro" id="IPR002219">
    <property type="entry name" value="PKC_DAG/PE"/>
</dbReference>
<dbReference type="FunFam" id="3.30.60.20:FF:000006">
    <property type="entry name" value="Protein kinase C"/>
    <property type="match status" value="1"/>
</dbReference>
<dbReference type="InterPro" id="IPR046349">
    <property type="entry name" value="C1-like_sf"/>
</dbReference>
<dbReference type="SUPFAM" id="SSF57889">
    <property type="entry name" value="Cysteine-rich domain"/>
    <property type="match status" value="2"/>
</dbReference>
<accession>A0A0P4VV55</accession>
<feature type="region of interest" description="Disordered" evidence="5">
    <location>
        <begin position="1"/>
        <end position="31"/>
    </location>
</feature>
<dbReference type="AlphaFoldDB" id="A0A0P4VV55"/>
<evidence type="ECO:0008006" key="9">
    <source>
        <dbReference type="Google" id="ProtNLM"/>
    </source>
</evidence>
<evidence type="ECO:0000256" key="5">
    <source>
        <dbReference type="SAM" id="MobiDB-lite"/>
    </source>
</evidence>